<evidence type="ECO:0000256" key="1">
    <source>
        <dbReference type="SAM" id="MobiDB-lite"/>
    </source>
</evidence>
<keyword evidence="3" id="KW-1185">Reference proteome</keyword>
<organism evidence="2 3">
    <name type="scientific">Streptomyces lacrimifluminis</name>
    <dbReference type="NCBI Taxonomy" id="1500077"/>
    <lineage>
        <taxon>Bacteria</taxon>
        <taxon>Bacillati</taxon>
        <taxon>Actinomycetota</taxon>
        <taxon>Actinomycetes</taxon>
        <taxon>Kitasatosporales</taxon>
        <taxon>Streptomycetaceae</taxon>
        <taxon>Streptomyces</taxon>
    </lineage>
</organism>
<feature type="compositionally biased region" description="Acidic residues" evidence="1">
    <location>
        <begin position="37"/>
        <end position="48"/>
    </location>
</feature>
<evidence type="ECO:0000313" key="3">
    <source>
        <dbReference type="Proteomes" id="UP000625682"/>
    </source>
</evidence>
<name>A0A917LBV4_9ACTN</name>
<comment type="caution">
    <text evidence="2">The sequence shown here is derived from an EMBL/GenBank/DDBJ whole genome shotgun (WGS) entry which is preliminary data.</text>
</comment>
<sequence length="91" mass="9705">MSDYRTNTPGDDGDAAQEQDSRPNPVPRDMPDQQTGADEDPWEVDDPAGTEADERPDPEVPDTDEAGTGKRGAAQSGSDRPEQPVPDESPA</sequence>
<feature type="region of interest" description="Disordered" evidence="1">
    <location>
        <begin position="1"/>
        <end position="91"/>
    </location>
</feature>
<reference evidence="2" key="1">
    <citation type="journal article" date="2014" name="Int. J. Syst. Evol. Microbiol.">
        <title>Complete genome sequence of Corynebacterium casei LMG S-19264T (=DSM 44701T), isolated from a smear-ripened cheese.</title>
        <authorList>
            <consortium name="US DOE Joint Genome Institute (JGI-PGF)"/>
            <person name="Walter F."/>
            <person name="Albersmeier A."/>
            <person name="Kalinowski J."/>
            <person name="Ruckert C."/>
        </authorList>
    </citation>
    <scope>NUCLEOTIDE SEQUENCE</scope>
    <source>
        <strain evidence="2">CGMCC 4.7272</strain>
    </source>
</reference>
<protein>
    <submittedName>
        <fullName evidence="2">Uncharacterized protein</fullName>
    </submittedName>
</protein>
<gene>
    <name evidence="2" type="ORF">GCM10012282_63200</name>
</gene>
<dbReference type="Proteomes" id="UP000625682">
    <property type="component" value="Unassembled WGS sequence"/>
</dbReference>
<dbReference type="EMBL" id="BMMU01000027">
    <property type="protein sequence ID" value="GGJ57344.1"/>
    <property type="molecule type" value="Genomic_DNA"/>
</dbReference>
<reference evidence="2" key="2">
    <citation type="submission" date="2020-09" db="EMBL/GenBank/DDBJ databases">
        <authorList>
            <person name="Sun Q."/>
            <person name="Zhou Y."/>
        </authorList>
    </citation>
    <scope>NUCLEOTIDE SEQUENCE</scope>
    <source>
        <strain evidence="2">CGMCC 4.7272</strain>
    </source>
</reference>
<evidence type="ECO:0000313" key="2">
    <source>
        <dbReference type="EMBL" id="GGJ57344.1"/>
    </source>
</evidence>
<dbReference type="AlphaFoldDB" id="A0A917LBV4"/>
<proteinExistence type="predicted"/>
<dbReference type="RefSeq" id="WP_189150832.1">
    <property type="nucleotide sequence ID" value="NZ_BAABER010000028.1"/>
</dbReference>
<accession>A0A917LBV4</accession>